<dbReference type="AlphaFoldDB" id="A0A640SJL8"/>
<dbReference type="Proteomes" id="UP000435837">
    <property type="component" value="Unassembled WGS sequence"/>
</dbReference>
<sequence length="210" mass="22147">MTNPSQSPSTPEPSRAVNSVSGRASYPPRPSSPSGKTASGHPAPRGAGPDQHRGAQVRAAATEGGSQPEEQPSRRKRRGATKTVRKRSPKSGGDKRVHVIYVRLNDTEKTVLTAAATTTRTSLPAFLARSGLAAAHDLDNTAAVIAGHRELVAELFAARRHLGQVGNNLNQAAKALNSGAWPAQLDAVLVATHRAVQRVQDATDQLLQQN</sequence>
<accession>A0A640SJL8</accession>
<evidence type="ECO:0000313" key="3">
    <source>
        <dbReference type="Proteomes" id="UP000435837"/>
    </source>
</evidence>
<gene>
    <name evidence="2" type="ORF">Scani_78970</name>
</gene>
<name>A0A640SJL8_9ACTN</name>
<reference evidence="2 3" key="1">
    <citation type="submission" date="2019-12" db="EMBL/GenBank/DDBJ databases">
        <title>Whole genome shotgun sequence of Streptomyces caniferus NBRC 15389.</title>
        <authorList>
            <person name="Ichikawa N."/>
            <person name="Kimura A."/>
            <person name="Kitahashi Y."/>
            <person name="Komaki H."/>
            <person name="Tamura T."/>
        </authorList>
    </citation>
    <scope>NUCLEOTIDE SEQUENCE [LARGE SCALE GENOMIC DNA]</scope>
    <source>
        <strain evidence="2 3">NBRC 15389</strain>
    </source>
</reference>
<protein>
    <submittedName>
        <fullName evidence="2">Uncharacterized protein</fullName>
    </submittedName>
</protein>
<evidence type="ECO:0000313" key="2">
    <source>
        <dbReference type="EMBL" id="GFE11629.1"/>
    </source>
</evidence>
<proteinExistence type="predicted"/>
<feature type="region of interest" description="Disordered" evidence="1">
    <location>
        <begin position="1"/>
        <end position="97"/>
    </location>
</feature>
<comment type="caution">
    <text evidence="2">The sequence shown here is derived from an EMBL/GenBank/DDBJ whole genome shotgun (WGS) entry which is preliminary data.</text>
</comment>
<feature type="compositionally biased region" description="Basic residues" evidence="1">
    <location>
        <begin position="74"/>
        <end position="89"/>
    </location>
</feature>
<evidence type="ECO:0000256" key="1">
    <source>
        <dbReference type="SAM" id="MobiDB-lite"/>
    </source>
</evidence>
<dbReference type="OrthoDB" id="5195018at2"/>
<organism evidence="2 3">
    <name type="scientific">Streptomyces caniferus</name>
    <dbReference type="NCBI Taxonomy" id="285557"/>
    <lineage>
        <taxon>Bacteria</taxon>
        <taxon>Bacillati</taxon>
        <taxon>Actinomycetota</taxon>
        <taxon>Actinomycetes</taxon>
        <taxon>Kitasatosporales</taxon>
        <taxon>Streptomycetaceae</taxon>
        <taxon>Streptomyces</taxon>
    </lineage>
</organism>
<dbReference type="EMBL" id="BLIN01000007">
    <property type="protein sequence ID" value="GFE11629.1"/>
    <property type="molecule type" value="Genomic_DNA"/>
</dbReference>